<feature type="compositionally biased region" description="Basic and acidic residues" evidence="10">
    <location>
        <begin position="174"/>
        <end position="187"/>
    </location>
</feature>
<comment type="function">
    <text evidence="9">Component of the Mediator complex, a coactivator involved in the regulated transcription of nearly all RNA polymerase II-dependent genes. Mediator functions as a bridge to convey information from gene-specific regulatory proteins to the basal RNA polymerase II transcription machinery. Mediator is recruited to promoters by direct interactions with regulatory proteins and serves as a scaffold for the assembly of a functional preinitiation complex with RNA polymerase II and the general transcription factors.</text>
</comment>
<gene>
    <name evidence="9" type="primary">MED19</name>
    <name evidence="11" type="ORF">NEOLI_004454</name>
</gene>
<evidence type="ECO:0000256" key="1">
    <source>
        <dbReference type="ARBA" id="ARBA00004123"/>
    </source>
</evidence>
<evidence type="ECO:0000256" key="5">
    <source>
        <dbReference type="ARBA" id="ARBA00023159"/>
    </source>
</evidence>
<accession>A0A1U7LKJ0</accession>
<dbReference type="Pfam" id="PF08633">
    <property type="entry name" value="Rox3"/>
    <property type="match status" value="1"/>
</dbReference>
<evidence type="ECO:0000256" key="3">
    <source>
        <dbReference type="ARBA" id="ARBA00019615"/>
    </source>
</evidence>
<evidence type="ECO:0000256" key="10">
    <source>
        <dbReference type="SAM" id="MobiDB-lite"/>
    </source>
</evidence>
<organism evidence="11 12">
    <name type="scientific">Neolecta irregularis (strain DAH-3)</name>
    <dbReference type="NCBI Taxonomy" id="1198029"/>
    <lineage>
        <taxon>Eukaryota</taxon>
        <taxon>Fungi</taxon>
        <taxon>Dikarya</taxon>
        <taxon>Ascomycota</taxon>
        <taxon>Taphrinomycotina</taxon>
        <taxon>Neolectales</taxon>
        <taxon>Neolectaceae</taxon>
        <taxon>Neolecta</taxon>
    </lineage>
</organism>
<evidence type="ECO:0000313" key="12">
    <source>
        <dbReference type="Proteomes" id="UP000186594"/>
    </source>
</evidence>
<name>A0A1U7LKJ0_NEOID</name>
<comment type="subunit">
    <text evidence="9">Component of the Mediator complex.</text>
</comment>
<comment type="caution">
    <text evidence="11">The sequence shown here is derived from an EMBL/GenBank/DDBJ whole genome shotgun (WGS) entry which is preliminary data.</text>
</comment>
<dbReference type="EMBL" id="LXFE01002237">
    <property type="protein sequence ID" value="OLL23167.1"/>
    <property type="molecule type" value="Genomic_DNA"/>
</dbReference>
<evidence type="ECO:0000256" key="2">
    <source>
        <dbReference type="ARBA" id="ARBA00009259"/>
    </source>
</evidence>
<evidence type="ECO:0000256" key="9">
    <source>
        <dbReference type="RuleBase" id="RU364151"/>
    </source>
</evidence>
<comment type="similarity">
    <text evidence="2 9">Belongs to the Mediator complex subunit 19 family.</text>
</comment>
<dbReference type="Proteomes" id="UP000186594">
    <property type="component" value="Unassembled WGS sequence"/>
</dbReference>
<dbReference type="AlphaFoldDB" id="A0A1U7LKJ0"/>
<feature type="compositionally biased region" description="Basic and acidic residues" evidence="10">
    <location>
        <begin position="11"/>
        <end position="31"/>
    </location>
</feature>
<reference evidence="11 12" key="1">
    <citation type="submission" date="2016-04" db="EMBL/GenBank/DDBJ databases">
        <title>Evolutionary innovation and constraint leading to complex multicellularity in the Ascomycota.</title>
        <authorList>
            <person name="Cisse O."/>
            <person name="Nguyen A."/>
            <person name="Hewitt D.A."/>
            <person name="Jedd G."/>
            <person name="Stajich J.E."/>
        </authorList>
    </citation>
    <scope>NUCLEOTIDE SEQUENCE [LARGE SCALE GENOMIC DNA]</scope>
    <source>
        <strain evidence="11 12">DAH-3</strain>
    </source>
</reference>
<dbReference type="GO" id="GO:0070847">
    <property type="term" value="C:core mediator complex"/>
    <property type="evidence" value="ECO:0007669"/>
    <property type="project" value="TreeGrafter"/>
</dbReference>
<feature type="compositionally biased region" description="Low complexity" evidence="10">
    <location>
        <begin position="32"/>
        <end position="48"/>
    </location>
</feature>
<dbReference type="GO" id="GO:0003712">
    <property type="term" value="F:transcription coregulator activity"/>
    <property type="evidence" value="ECO:0007669"/>
    <property type="project" value="InterPro"/>
</dbReference>
<dbReference type="PANTHER" id="PTHR28270:SF1">
    <property type="entry name" value="MEDIATOR OF RNA POLYMERASE II TRANSCRIPTION SUBUNIT 19"/>
    <property type="match status" value="1"/>
</dbReference>
<keyword evidence="12" id="KW-1185">Reference proteome</keyword>
<feature type="region of interest" description="Disordered" evidence="10">
    <location>
        <begin position="171"/>
        <end position="210"/>
    </location>
</feature>
<evidence type="ECO:0000256" key="6">
    <source>
        <dbReference type="ARBA" id="ARBA00023163"/>
    </source>
</evidence>
<evidence type="ECO:0000313" key="11">
    <source>
        <dbReference type="EMBL" id="OLL23167.1"/>
    </source>
</evidence>
<dbReference type="GO" id="GO:0016592">
    <property type="term" value="C:mediator complex"/>
    <property type="evidence" value="ECO:0007669"/>
    <property type="project" value="InterPro"/>
</dbReference>
<keyword evidence="5 9" id="KW-0010">Activator</keyword>
<feature type="region of interest" description="Disordered" evidence="10">
    <location>
        <begin position="1"/>
        <end position="76"/>
    </location>
</feature>
<evidence type="ECO:0000256" key="7">
    <source>
        <dbReference type="ARBA" id="ARBA00023242"/>
    </source>
</evidence>
<sequence>MAPAACSDLQSHAESHLESQPESHPESHLESQPESQFQSQSQFQSHPQGFAQGFAQLTHTRKPPSPPLTAACSPAEPAPASDLLARYALHSLARQASRVDPQGLRKKLRKSYKGHIADLPGRNDIPRDAFLRDLLARPDALFDSVSLDPGLVNIANFTFIAGPVPGFDSSLLGLDDHDHDPQNDRESSASPARDGAPRKKKKACPPPFLL</sequence>
<protein>
    <recommendedName>
        <fullName evidence="3 9">Mediator of RNA polymerase II transcription subunit 19</fullName>
    </recommendedName>
    <alternativeName>
        <fullName evidence="8 9">Mediator complex subunit 19</fullName>
    </alternativeName>
</protein>
<evidence type="ECO:0000256" key="8">
    <source>
        <dbReference type="ARBA" id="ARBA00032018"/>
    </source>
</evidence>
<dbReference type="InterPro" id="IPR013942">
    <property type="entry name" value="Mediator_Med19_fun"/>
</dbReference>
<comment type="subcellular location">
    <subcellularLocation>
        <location evidence="1 9">Nucleus</location>
    </subcellularLocation>
</comment>
<keyword evidence="4 9" id="KW-0805">Transcription regulation</keyword>
<proteinExistence type="inferred from homology"/>
<dbReference type="OMA" id="HPESHLE"/>
<dbReference type="STRING" id="1198029.A0A1U7LKJ0"/>
<keyword evidence="7 9" id="KW-0539">Nucleus</keyword>
<dbReference type="GO" id="GO:0006357">
    <property type="term" value="P:regulation of transcription by RNA polymerase II"/>
    <property type="evidence" value="ECO:0007669"/>
    <property type="project" value="InterPro"/>
</dbReference>
<keyword evidence="6 9" id="KW-0804">Transcription</keyword>
<dbReference type="OrthoDB" id="2160599at2759"/>
<dbReference type="PANTHER" id="PTHR28270">
    <property type="entry name" value="MEDIATOR OF RNA POLYMERASE II TRANSCRIPTION SUBUNIT 19"/>
    <property type="match status" value="1"/>
</dbReference>
<evidence type="ECO:0000256" key="4">
    <source>
        <dbReference type="ARBA" id="ARBA00023015"/>
    </source>
</evidence>